<protein>
    <submittedName>
        <fullName evidence="2">Uncharacterized protein</fullName>
    </submittedName>
</protein>
<evidence type="ECO:0000256" key="1">
    <source>
        <dbReference type="SAM" id="MobiDB-lite"/>
    </source>
</evidence>
<proteinExistence type="predicted"/>
<dbReference type="EMBL" id="JALJOT010000012">
    <property type="protein sequence ID" value="KAK9905028.1"/>
    <property type="molecule type" value="Genomic_DNA"/>
</dbReference>
<accession>A0ABR2YGU4</accession>
<evidence type="ECO:0000313" key="2">
    <source>
        <dbReference type="EMBL" id="KAK9905028.1"/>
    </source>
</evidence>
<dbReference type="Proteomes" id="UP001491310">
    <property type="component" value="Unassembled WGS sequence"/>
</dbReference>
<name>A0ABR2YGU4_9CHLO</name>
<feature type="region of interest" description="Disordered" evidence="1">
    <location>
        <begin position="38"/>
        <end position="63"/>
    </location>
</feature>
<gene>
    <name evidence="2" type="ORF">WJX75_008193</name>
</gene>
<feature type="compositionally biased region" description="Polar residues" evidence="1">
    <location>
        <begin position="47"/>
        <end position="63"/>
    </location>
</feature>
<reference evidence="2 3" key="1">
    <citation type="journal article" date="2024" name="Nat. Commun.">
        <title>Phylogenomics reveals the evolutionary origins of lichenization in chlorophyte algae.</title>
        <authorList>
            <person name="Puginier C."/>
            <person name="Libourel C."/>
            <person name="Otte J."/>
            <person name="Skaloud P."/>
            <person name="Haon M."/>
            <person name="Grisel S."/>
            <person name="Petersen M."/>
            <person name="Berrin J.G."/>
            <person name="Delaux P.M."/>
            <person name="Dal Grande F."/>
            <person name="Keller J."/>
        </authorList>
    </citation>
    <scope>NUCLEOTIDE SEQUENCE [LARGE SCALE GENOMIC DNA]</scope>
    <source>
        <strain evidence="2 3">SAG 216-7</strain>
    </source>
</reference>
<keyword evidence="3" id="KW-1185">Reference proteome</keyword>
<feature type="compositionally biased region" description="Polar residues" evidence="1">
    <location>
        <begin position="184"/>
        <end position="195"/>
    </location>
</feature>
<comment type="caution">
    <text evidence="2">The sequence shown here is derived from an EMBL/GenBank/DDBJ whole genome shotgun (WGS) entry which is preliminary data.</text>
</comment>
<sequence>MKQLTALSAQDRCSGAWTVWLSIMQGSKEAGRAGYSQSLLKRGPSLPDNQITSSGSEGASQSINPKISDAHVRFIKVGTGKSASVIEMKTLASRKIRESFALGLFSRSAKQDNEDGVEALSLPERVDSITLTHRRMSLADPGHYGGSGSVRKPEVRRATFSNIMRRQSIQQVSGSIRAVGRSFASSFGPSRQSFSRPRASMLTREAAHQSVPSALKSGSRDQIDQVSSNSRRHSVHFDHSLDSPPAAP</sequence>
<evidence type="ECO:0000313" key="3">
    <source>
        <dbReference type="Proteomes" id="UP001491310"/>
    </source>
</evidence>
<organism evidence="2 3">
    <name type="scientific">Coccomyxa subellipsoidea</name>
    <dbReference type="NCBI Taxonomy" id="248742"/>
    <lineage>
        <taxon>Eukaryota</taxon>
        <taxon>Viridiplantae</taxon>
        <taxon>Chlorophyta</taxon>
        <taxon>core chlorophytes</taxon>
        <taxon>Trebouxiophyceae</taxon>
        <taxon>Trebouxiophyceae incertae sedis</taxon>
        <taxon>Coccomyxaceae</taxon>
        <taxon>Coccomyxa</taxon>
    </lineage>
</organism>
<feature type="region of interest" description="Disordered" evidence="1">
    <location>
        <begin position="184"/>
        <end position="248"/>
    </location>
</feature>